<dbReference type="AlphaFoldDB" id="A0AAJ2F0N2"/>
<dbReference type="Gene3D" id="3.40.50.1820">
    <property type="entry name" value="alpha/beta hydrolase"/>
    <property type="match status" value="1"/>
</dbReference>
<protein>
    <recommendedName>
        <fullName evidence="3">Fungal lipase-like domain-containing protein</fullName>
    </recommendedName>
</protein>
<dbReference type="EMBL" id="JAVJAF010000001">
    <property type="protein sequence ID" value="MDR6235635.1"/>
    <property type="molecule type" value="Genomic_DNA"/>
</dbReference>
<comment type="caution">
    <text evidence="1">The sequence shown here is derived from an EMBL/GenBank/DDBJ whole genome shotgun (WGS) entry which is preliminary data.</text>
</comment>
<evidence type="ECO:0000313" key="1">
    <source>
        <dbReference type="EMBL" id="MDR6235635.1"/>
    </source>
</evidence>
<gene>
    <name evidence="1" type="ORF">QE440_003376</name>
</gene>
<name>A0AAJ2F0N2_9PSED</name>
<dbReference type="Proteomes" id="UP001268036">
    <property type="component" value="Unassembled WGS sequence"/>
</dbReference>
<evidence type="ECO:0000313" key="2">
    <source>
        <dbReference type="Proteomes" id="UP001268036"/>
    </source>
</evidence>
<evidence type="ECO:0008006" key="3">
    <source>
        <dbReference type="Google" id="ProtNLM"/>
    </source>
</evidence>
<accession>A0AAJ2F0N2</accession>
<organism evidence="1 2">
    <name type="scientific">Pseudomonas oryzihabitans</name>
    <dbReference type="NCBI Taxonomy" id="47885"/>
    <lineage>
        <taxon>Bacteria</taxon>
        <taxon>Pseudomonadati</taxon>
        <taxon>Pseudomonadota</taxon>
        <taxon>Gammaproteobacteria</taxon>
        <taxon>Pseudomonadales</taxon>
        <taxon>Pseudomonadaceae</taxon>
        <taxon>Pseudomonas</taxon>
    </lineage>
</organism>
<dbReference type="SUPFAM" id="SSF53474">
    <property type="entry name" value="alpha/beta-Hydrolases"/>
    <property type="match status" value="1"/>
</dbReference>
<dbReference type="InterPro" id="IPR029058">
    <property type="entry name" value="AB_hydrolase_fold"/>
</dbReference>
<reference evidence="1" key="1">
    <citation type="submission" date="2023-08" db="EMBL/GenBank/DDBJ databases">
        <title>Functional and genomic diversity of the sorghum phyllosphere microbiome.</title>
        <authorList>
            <person name="Shade A."/>
        </authorList>
    </citation>
    <scope>NUCLEOTIDE SEQUENCE</scope>
    <source>
        <strain evidence="1">SORGH_AS_0201</strain>
    </source>
</reference>
<proteinExistence type="predicted"/>
<sequence>MPTVHDNNKGAVMSKKTSSWASDTLFDNSDIVSLGNFTYLHTLQTTTAQPTQQTALAATPTVSEFLNGAISEYVLGGTPDGMRPFLVDGHQMTLHNSLNGAVAHTWVTAENQILITYAGTTRGENLLIDPLATAGGLLSDLQILSQQVSSAQRQSLEFAHQVIEAAAKQGYGTQDIFVTGHSLGGISAEYVAQQTGLGGISFEASGIPRDVQAAGHGGNFVNVVTLGDPVANYSSDIRGEQPFAPTFVSQAEGGGSLPHYGSLFLIGAQSDQHDLTQAAAKVGHLFNGDNGGQIRPVDAALHPLSVAAGLAEAVRLVAEFHLPAAEYTNLGVTPTGGFLDTLPAHIGTAHGPVLMVGNYSVAELQAYAETHATFG</sequence>